<keyword evidence="6" id="KW-1185">Reference proteome</keyword>
<sequence>MKKSFGLKLASLAMLSLGLVAALAGCGSGSSKGGTTEKKEDVTLRIYTWNQDPSGAKREQAIFDEFTKDTGIKVKQVVAPWDKYVDKFMTMASSNTLPDLTWIQTASFATIQKKGLLMDLDSYVKKNIDTDKFLPSALKIGQIDGKQWALPRDMSAQQLSINTDMLKEAGLSMPKNDWTMDEFLDYAKKLTKVENGKTTVFGIDNFYLSPLLLAYSGNNITNPAGTKITIDQKNDVAGVQFASDLVNKYHVSPTSAQAQGISNMFVAEKSAMAICGPWDWQNISENAKFNWDVIPMPTVNSSSVQPQAGLPIGVTSQTKHKKEALQFLKWLSAGRGQKLQMKGVGSVPVLKSQVNDVTKTEFAPKNASSLVDILEHSKMWIAAAYTEDYAEIQTKANNEVSNIILKNLDAKTDLKKLAKSLRSEYNLK</sequence>
<evidence type="ECO:0000256" key="3">
    <source>
        <dbReference type="ARBA" id="ARBA00022729"/>
    </source>
</evidence>
<dbReference type="CDD" id="cd13585">
    <property type="entry name" value="PBP2_TMBP_like"/>
    <property type="match status" value="1"/>
</dbReference>
<evidence type="ECO:0000256" key="4">
    <source>
        <dbReference type="SAM" id="SignalP"/>
    </source>
</evidence>
<name>A0ABW1UT27_9LACO</name>
<evidence type="ECO:0000256" key="2">
    <source>
        <dbReference type="ARBA" id="ARBA00022448"/>
    </source>
</evidence>
<dbReference type="PANTHER" id="PTHR30061:SF50">
    <property type="entry name" value="MALTOSE_MALTODEXTRIN-BINDING PERIPLASMIC PROTEIN"/>
    <property type="match status" value="1"/>
</dbReference>
<protein>
    <submittedName>
        <fullName evidence="5">ABC transporter substrate-binding protein</fullName>
    </submittedName>
</protein>
<keyword evidence="3 4" id="KW-0732">Signal</keyword>
<feature type="chain" id="PRO_5046872134" evidence="4">
    <location>
        <begin position="25"/>
        <end position="428"/>
    </location>
</feature>
<evidence type="ECO:0000256" key="1">
    <source>
        <dbReference type="ARBA" id="ARBA00008520"/>
    </source>
</evidence>
<dbReference type="RefSeq" id="WP_125597386.1">
    <property type="nucleotide sequence ID" value="NZ_JBHSSM010000024.1"/>
</dbReference>
<dbReference type="Proteomes" id="UP001596310">
    <property type="component" value="Unassembled WGS sequence"/>
</dbReference>
<evidence type="ECO:0000313" key="5">
    <source>
        <dbReference type="EMBL" id="MFC6316057.1"/>
    </source>
</evidence>
<reference evidence="6" key="1">
    <citation type="journal article" date="2019" name="Int. J. Syst. Evol. Microbiol.">
        <title>The Global Catalogue of Microorganisms (GCM) 10K type strain sequencing project: providing services to taxonomists for standard genome sequencing and annotation.</title>
        <authorList>
            <consortium name="The Broad Institute Genomics Platform"/>
            <consortium name="The Broad Institute Genome Sequencing Center for Infectious Disease"/>
            <person name="Wu L."/>
            <person name="Ma J."/>
        </authorList>
    </citation>
    <scope>NUCLEOTIDE SEQUENCE [LARGE SCALE GENOMIC DNA]</scope>
    <source>
        <strain evidence="6">CCM 8897</strain>
    </source>
</reference>
<evidence type="ECO:0000313" key="6">
    <source>
        <dbReference type="Proteomes" id="UP001596310"/>
    </source>
</evidence>
<comment type="similarity">
    <text evidence="1">Belongs to the bacterial solute-binding protein 1 family.</text>
</comment>
<comment type="caution">
    <text evidence="5">The sequence shown here is derived from an EMBL/GenBank/DDBJ whole genome shotgun (WGS) entry which is preliminary data.</text>
</comment>
<dbReference type="Gene3D" id="3.40.190.10">
    <property type="entry name" value="Periplasmic binding protein-like II"/>
    <property type="match status" value="1"/>
</dbReference>
<accession>A0ABW1UT27</accession>
<dbReference type="Pfam" id="PF13416">
    <property type="entry name" value="SBP_bac_8"/>
    <property type="match status" value="1"/>
</dbReference>
<dbReference type="SUPFAM" id="SSF53850">
    <property type="entry name" value="Periplasmic binding protein-like II"/>
    <property type="match status" value="1"/>
</dbReference>
<keyword evidence="2" id="KW-0813">Transport</keyword>
<dbReference type="PROSITE" id="PS51257">
    <property type="entry name" value="PROKAR_LIPOPROTEIN"/>
    <property type="match status" value="1"/>
</dbReference>
<dbReference type="PANTHER" id="PTHR30061">
    <property type="entry name" value="MALTOSE-BINDING PERIPLASMIC PROTEIN"/>
    <property type="match status" value="1"/>
</dbReference>
<feature type="signal peptide" evidence="4">
    <location>
        <begin position="1"/>
        <end position="24"/>
    </location>
</feature>
<dbReference type="EMBL" id="JBHSSM010000024">
    <property type="protein sequence ID" value="MFC6316057.1"/>
    <property type="molecule type" value="Genomic_DNA"/>
</dbReference>
<gene>
    <name evidence="5" type="ORF">ACFQHW_10830</name>
</gene>
<dbReference type="InterPro" id="IPR006059">
    <property type="entry name" value="SBP"/>
</dbReference>
<proteinExistence type="inferred from homology"/>
<organism evidence="5 6">
    <name type="scientific">Lapidilactobacillus achengensis</name>
    <dbReference type="NCBI Taxonomy" id="2486000"/>
    <lineage>
        <taxon>Bacteria</taxon>
        <taxon>Bacillati</taxon>
        <taxon>Bacillota</taxon>
        <taxon>Bacilli</taxon>
        <taxon>Lactobacillales</taxon>
        <taxon>Lactobacillaceae</taxon>
        <taxon>Lapidilactobacillus</taxon>
    </lineage>
</organism>